<dbReference type="Proteomes" id="UP000184368">
    <property type="component" value="Unassembled WGS sequence"/>
</dbReference>
<evidence type="ECO:0000313" key="1">
    <source>
        <dbReference type="EMBL" id="SHF46990.1"/>
    </source>
</evidence>
<evidence type="ECO:0000313" key="2">
    <source>
        <dbReference type="Proteomes" id="UP000184368"/>
    </source>
</evidence>
<protein>
    <submittedName>
        <fullName evidence="1">Phosphonatase-like hydrolase</fullName>
    </submittedName>
</protein>
<dbReference type="Pfam" id="PF00702">
    <property type="entry name" value="Hydrolase"/>
    <property type="match status" value="1"/>
</dbReference>
<dbReference type="GO" id="GO:0006281">
    <property type="term" value="P:DNA repair"/>
    <property type="evidence" value="ECO:0007669"/>
    <property type="project" value="TreeGrafter"/>
</dbReference>
<keyword evidence="2" id="KW-1185">Reference proteome</keyword>
<dbReference type="Gene3D" id="3.40.50.1000">
    <property type="entry name" value="HAD superfamily/HAD-like"/>
    <property type="match status" value="1"/>
</dbReference>
<dbReference type="PANTHER" id="PTHR43434">
    <property type="entry name" value="PHOSPHOGLYCOLATE PHOSPHATASE"/>
    <property type="match status" value="1"/>
</dbReference>
<dbReference type="EMBL" id="FQUO01000008">
    <property type="protein sequence ID" value="SHF46990.1"/>
    <property type="molecule type" value="Genomic_DNA"/>
</dbReference>
<dbReference type="SUPFAM" id="SSF56784">
    <property type="entry name" value="HAD-like"/>
    <property type="match status" value="1"/>
</dbReference>
<reference evidence="1 2" key="1">
    <citation type="submission" date="2016-11" db="EMBL/GenBank/DDBJ databases">
        <authorList>
            <person name="Jaros S."/>
            <person name="Januszkiewicz K."/>
            <person name="Wedrychowicz H."/>
        </authorList>
    </citation>
    <scope>NUCLEOTIDE SEQUENCE [LARGE SCALE GENOMIC DNA]</scope>
    <source>
        <strain evidence="1 2">DSM 26897</strain>
    </source>
</reference>
<accession>A0A1M5BX89</accession>
<dbReference type="InterPro" id="IPR036412">
    <property type="entry name" value="HAD-like_sf"/>
</dbReference>
<organism evidence="1 2">
    <name type="scientific">Cnuella takakiae</name>
    <dbReference type="NCBI Taxonomy" id="1302690"/>
    <lineage>
        <taxon>Bacteria</taxon>
        <taxon>Pseudomonadati</taxon>
        <taxon>Bacteroidota</taxon>
        <taxon>Chitinophagia</taxon>
        <taxon>Chitinophagales</taxon>
        <taxon>Chitinophagaceae</taxon>
        <taxon>Cnuella</taxon>
    </lineage>
</organism>
<proteinExistence type="predicted"/>
<keyword evidence="1" id="KW-0378">Hydrolase</keyword>
<gene>
    <name evidence="1" type="ORF">SAMN05444008_108131</name>
</gene>
<dbReference type="InterPro" id="IPR050155">
    <property type="entry name" value="HAD-like_hydrolase_sf"/>
</dbReference>
<dbReference type="STRING" id="1302690.BUE76_17920"/>
<dbReference type="AlphaFoldDB" id="A0A1M5BX89"/>
<dbReference type="GO" id="GO:0005829">
    <property type="term" value="C:cytosol"/>
    <property type="evidence" value="ECO:0007669"/>
    <property type="project" value="TreeGrafter"/>
</dbReference>
<dbReference type="GO" id="GO:0008967">
    <property type="term" value="F:phosphoglycolate phosphatase activity"/>
    <property type="evidence" value="ECO:0007669"/>
    <property type="project" value="TreeGrafter"/>
</dbReference>
<sequence>MAGTTVADDGAIALAFQRAMQEWGYFIPVSLINPLMGYKKPEAIRIMLSEYETNEDRITTKLVDRIHDRFLAHMLGHYRYAAIMPLPHVEASFARLRSAGIRVALDTGFSRDIADVILGRLGWLRNGLVDDLVASDEVPKGRPYPYMINRLMERAGITDPLEVVKVGDTEVDIHEGLNAGCLFSIAVTTGAFTADALVPHNPSFIIDDLSQLMPLLEHVTATA</sequence>
<dbReference type="PANTHER" id="PTHR43434:SF19">
    <property type="entry name" value="PHOSPHONOACETALDEHYDE HYDROLASE"/>
    <property type="match status" value="1"/>
</dbReference>
<name>A0A1M5BX89_9BACT</name>
<dbReference type="InterPro" id="IPR023214">
    <property type="entry name" value="HAD_sf"/>
</dbReference>